<evidence type="ECO:0000256" key="1">
    <source>
        <dbReference type="SAM" id="MobiDB-lite"/>
    </source>
</evidence>
<dbReference type="RefSeq" id="XP_024547399.1">
    <property type="nucleotide sequence ID" value="XM_024691628.1"/>
</dbReference>
<dbReference type="EMBL" id="CP009806">
    <property type="protein sequence ID" value="ATZ47651.1"/>
    <property type="molecule type" value="Genomic_DNA"/>
</dbReference>
<dbReference type="KEGG" id="bfu:BCIN_02g09080"/>
<evidence type="ECO:0000313" key="3">
    <source>
        <dbReference type="Proteomes" id="UP000001798"/>
    </source>
</evidence>
<sequence>MIEDKLNRRPPIVALPLIANGSIGHQPMEFNSPNSNYPEREIHRLSKNTLAPIEENGESSQQSPEAHKDNTKFNTQFPEHNANASQFSSQATIANYQVSYQLQQWDDGNSNKISPMILNGSNSGQAQIEANNRSDINHPDLNGAYDPLRAIPLSELRNQLTSIAREIKLRTVDSMTADSDHVKPQGNQEYLMLYLVVLGQFILQGGQAYFIDLPPPAPQIIISPQDTDSFSLSPPESGGVLVDPDEFEIDSEHSSGLPMNDNDNDDTGYSFLSPNPRLGNSNTTLSLEPRTRVSPLSPLAPAFVPASEGHQKVSGVAGDNVALKSPPTPVSLKSYFEPAKARIYPQSITSVSSVEEKMPADPFATQDTPNSTTPPVESLQQTPLNSSTPLTPISPVLHTSPPALDSPTPRDRLITHSQLRIPSNICFIRTKPGSGIRIYILPNQIGNSETTWIDLPEVGIQLCDEDTPEKFVYATNTVMGSASWFYTEIWVSYLYQEILIYNSFRGLGNLERASISFEPEPSMIPTGCIDMYGRPTFFDAGNSRSEPKTLSFPSGDDLGVNWNAAPHENARIRSIKLKQMWEGWQEGARDVRWLWHLWKQWGRIKGWTEKSEKCGDDENRKGKNAVDHFELMKIAMLTSKIEYGIKQIGFDDMKGVLRGRSTDQLKRDWEERTRKFGS</sequence>
<organism evidence="2 3">
    <name type="scientific">Botryotinia fuckeliana (strain B05.10)</name>
    <name type="common">Noble rot fungus</name>
    <name type="synonym">Botrytis cinerea</name>
    <dbReference type="NCBI Taxonomy" id="332648"/>
    <lineage>
        <taxon>Eukaryota</taxon>
        <taxon>Fungi</taxon>
        <taxon>Dikarya</taxon>
        <taxon>Ascomycota</taxon>
        <taxon>Pezizomycotina</taxon>
        <taxon>Leotiomycetes</taxon>
        <taxon>Helotiales</taxon>
        <taxon>Sclerotiniaceae</taxon>
        <taxon>Botrytis</taxon>
    </lineage>
</organism>
<gene>
    <name evidence="2" type="ORF">BCIN_02g09080</name>
</gene>
<feature type="compositionally biased region" description="Polar residues" evidence="1">
    <location>
        <begin position="270"/>
        <end position="286"/>
    </location>
</feature>
<reference evidence="2 3" key="3">
    <citation type="journal article" date="2017" name="Mol. Plant Pathol.">
        <title>A gapless genome sequence of the fungus Botrytis cinerea.</title>
        <authorList>
            <person name="Van Kan J.A."/>
            <person name="Stassen J.H."/>
            <person name="Mosbach A."/>
            <person name="Van Der Lee T.A."/>
            <person name="Faino L."/>
            <person name="Farmer A.D."/>
            <person name="Papasotiriou D.G."/>
            <person name="Zhou S."/>
            <person name="Seidl M.F."/>
            <person name="Cottam E."/>
            <person name="Edel D."/>
            <person name="Hahn M."/>
            <person name="Schwartz D.C."/>
            <person name="Dietrich R.A."/>
            <person name="Widdison S."/>
            <person name="Scalliet G."/>
        </authorList>
    </citation>
    <scope>NUCLEOTIDE SEQUENCE [LARGE SCALE GENOMIC DNA]</scope>
    <source>
        <strain evidence="2 3">B05.10</strain>
    </source>
</reference>
<dbReference type="AlphaFoldDB" id="A0A384JB26"/>
<evidence type="ECO:0000313" key="2">
    <source>
        <dbReference type="EMBL" id="ATZ47651.1"/>
    </source>
</evidence>
<feature type="region of interest" description="Disordered" evidence="1">
    <location>
        <begin position="250"/>
        <end position="293"/>
    </location>
</feature>
<dbReference type="GeneID" id="36393979"/>
<dbReference type="OrthoDB" id="3537606at2759"/>
<dbReference type="Proteomes" id="UP000001798">
    <property type="component" value="Chromosome 2"/>
</dbReference>
<keyword evidence="3" id="KW-1185">Reference proteome</keyword>
<protein>
    <submittedName>
        <fullName evidence="2">Uncharacterized protein</fullName>
    </submittedName>
</protein>
<feature type="compositionally biased region" description="Polar residues" evidence="1">
    <location>
        <begin position="365"/>
        <end position="391"/>
    </location>
</feature>
<proteinExistence type="predicted"/>
<name>A0A384JB26_BOTFB</name>
<reference evidence="2 3" key="2">
    <citation type="journal article" date="2012" name="Eukaryot. Cell">
        <title>Genome update of Botrytis cinerea strains B05.10 and T4.</title>
        <authorList>
            <person name="Staats M."/>
            <person name="van Kan J.A."/>
        </authorList>
    </citation>
    <scope>NUCLEOTIDE SEQUENCE [LARGE SCALE GENOMIC DNA]</scope>
    <source>
        <strain evidence="2 3">B05.10</strain>
    </source>
</reference>
<feature type="region of interest" description="Disordered" evidence="1">
    <location>
        <begin position="351"/>
        <end position="410"/>
    </location>
</feature>
<feature type="region of interest" description="Disordered" evidence="1">
    <location>
        <begin position="54"/>
        <end position="77"/>
    </location>
</feature>
<reference evidence="2 3" key="1">
    <citation type="journal article" date="2011" name="PLoS Genet.">
        <title>Genomic analysis of the necrotrophic fungal pathogens Sclerotinia sclerotiorum and Botrytis cinerea.</title>
        <authorList>
            <person name="Amselem J."/>
            <person name="Cuomo C.A."/>
            <person name="van Kan J.A."/>
            <person name="Viaud M."/>
            <person name="Benito E.P."/>
            <person name="Couloux A."/>
            <person name="Coutinho P.M."/>
            <person name="de Vries R.P."/>
            <person name="Dyer P.S."/>
            <person name="Fillinger S."/>
            <person name="Fournier E."/>
            <person name="Gout L."/>
            <person name="Hahn M."/>
            <person name="Kohn L."/>
            <person name="Lapalu N."/>
            <person name="Plummer K.M."/>
            <person name="Pradier J.M."/>
            <person name="Quevillon E."/>
            <person name="Sharon A."/>
            <person name="Simon A."/>
            <person name="ten Have A."/>
            <person name="Tudzynski B."/>
            <person name="Tudzynski P."/>
            <person name="Wincker P."/>
            <person name="Andrew M."/>
            <person name="Anthouard V."/>
            <person name="Beever R.E."/>
            <person name="Beffa R."/>
            <person name="Benoit I."/>
            <person name="Bouzid O."/>
            <person name="Brault B."/>
            <person name="Chen Z."/>
            <person name="Choquer M."/>
            <person name="Collemare J."/>
            <person name="Cotton P."/>
            <person name="Danchin E.G."/>
            <person name="Da Silva C."/>
            <person name="Gautier A."/>
            <person name="Giraud C."/>
            <person name="Giraud T."/>
            <person name="Gonzalez C."/>
            <person name="Grossetete S."/>
            <person name="Guldener U."/>
            <person name="Henrissat B."/>
            <person name="Howlett B.J."/>
            <person name="Kodira C."/>
            <person name="Kretschmer M."/>
            <person name="Lappartient A."/>
            <person name="Leroch M."/>
            <person name="Levis C."/>
            <person name="Mauceli E."/>
            <person name="Neuveglise C."/>
            <person name="Oeser B."/>
            <person name="Pearson M."/>
            <person name="Poulain J."/>
            <person name="Poussereau N."/>
            <person name="Quesneville H."/>
            <person name="Rascle C."/>
            <person name="Schumacher J."/>
            <person name="Segurens B."/>
            <person name="Sexton A."/>
            <person name="Silva E."/>
            <person name="Sirven C."/>
            <person name="Soanes D.M."/>
            <person name="Talbot N.J."/>
            <person name="Templeton M."/>
            <person name="Yandava C."/>
            <person name="Yarden O."/>
            <person name="Zeng Q."/>
            <person name="Rollins J.A."/>
            <person name="Lebrun M.H."/>
            <person name="Dickman M."/>
        </authorList>
    </citation>
    <scope>NUCLEOTIDE SEQUENCE [LARGE SCALE GENOMIC DNA]</scope>
    <source>
        <strain evidence="2 3">B05.10</strain>
    </source>
</reference>
<dbReference type="VEuPathDB" id="FungiDB:Bcin02g09080"/>
<accession>A0A384JB26</accession>